<dbReference type="PROSITE" id="PS00018">
    <property type="entry name" value="EF_HAND_1"/>
    <property type="match status" value="1"/>
</dbReference>
<dbReference type="NCBIfam" id="TIGR04534">
    <property type="entry name" value="ELWxxDGT_rpt"/>
    <property type="match status" value="3"/>
</dbReference>
<sequence>MRVETLEERRVLSVTVEMLTDIGSMPQSGDSNPYGFVEIGELTYFRSRPSSFEPEQIWVTNGTTNATRRLSELLPGNLNVSGIAGDVAGKLYFFVSETIPFRYTLWQWEGFGSEPTPVLDANGQSVAAATSLTEVDGVWYFGGGAASSELWRTDGTQAGTFRVKTIRPDGFASFALAMFNANGTLFFSADDGTHGRELWKSDGTEAGTVLVKDINPGSSGAWSELADKTAALVGDVLYFGGNDPTGGAELWRSDGTEAGTFRVKDIAGGTNSSNPKYLTNIGGVLYFTTSLSDVGLNLLWKSDGTEAGTTAIPFGGSTPFDLTEFHGALYFGASGALWRSDGTTAGTQRIGRSDSQYFGLTIPSPLHPGSTLHRDNIVNFNGTLYFLSGNSAGGTSLWKLAEGEANATYVFGSNTPPPPSPSSPIVDPLQYLTVAGDKLYFAGRSSYYGIEPWVSDGTVAGTRMLKDITGASSSSEVGGLINANGTLRFFGSTGTTAARPRGLWSSDGTIPGTTSFVEIGGRLDHYSVLGVAGGFTFFKSTGGNANDWELWRTDGTAAGTLRVKDIRPGVESSLGNGFSNAVEMNGFLYFHANDGAGGFELWRSDGTEAGTTMVADVASGAPAGFISGYGTLANVGGTLYFVGNDGVNGYALWKTDGTSAGTSLVRGFATWPPANLFNANGTLYFCGGDSEHGFELWTSDGTTAGTLLVRDIGPGHSLSPTDSPGFVNIGDTLYFAANDGTVGWELWRSDGAADGTQLVKDIRPDGGSAFTGRPRLTVVGNTVYFFANDGALGEELWKSDGTEAGTVLVKDIQVGPTSSQVGVMAEPVNVNGILYFAARTSTTGVELWRSDGTDAGTYMVRNLNTTIGGAGGSDPALLTNINGLLYFIANDGVHGQELWVARPEAVEPLAGDYNNDGRVDGADFLAWQRGYGSAATPAGSGADGDGDGAVGASDLDVWKNHFGSSTPSTAASSAAVAAFVAPAITAADEFEIDEFNATAAAVSTTEAGATSSRLAARDALFAAGDFSRVSTIESATESWGVNRRRGRTSLRTPT</sequence>
<dbReference type="Pfam" id="PF00404">
    <property type="entry name" value="Dockerin_1"/>
    <property type="match status" value="1"/>
</dbReference>
<dbReference type="KEGG" id="lpav:PLANPX_5077"/>
<dbReference type="Gene3D" id="1.10.1330.10">
    <property type="entry name" value="Dockerin domain"/>
    <property type="match status" value="1"/>
</dbReference>
<accession>A0A5K7XGE2</accession>
<proteinExistence type="predicted"/>
<reference evidence="2" key="1">
    <citation type="submission" date="2019-10" db="EMBL/GenBank/DDBJ databases">
        <title>Lacipirellula parvula gen. nov., sp. nov., representing a lineage of planctomycetes widespread in freshwater anoxic habitats, and description of the family Lacipirellulaceae.</title>
        <authorList>
            <person name="Dedysh S.N."/>
            <person name="Kulichevskaya I.S."/>
            <person name="Beletsky A.V."/>
            <person name="Rakitin A.L."/>
            <person name="Mardanov A.V."/>
            <person name="Ivanova A.A."/>
            <person name="Saltykova V.X."/>
            <person name="Rijpstra W.I.C."/>
            <person name="Sinninghe Damste J.S."/>
            <person name="Ravin N.V."/>
        </authorList>
    </citation>
    <scope>NUCLEOTIDE SEQUENCE [LARGE SCALE GENOMIC DNA]</scope>
    <source>
        <strain evidence="2">PX69</strain>
    </source>
</reference>
<protein>
    <submittedName>
        <fullName evidence="1">Uncharacterized protein</fullName>
    </submittedName>
</protein>
<dbReference type="GO" id="GO:0000272">
    <property type="term" value="P:polysaccharide catabolic process"/>
    <property type="evidence" value="ECO:0007669"/>
    <property type="project" value="InterPro"/>
</dbReference>
<organism evidence="1 2">
    <name type="scientific">Lacipirellula parvula</name>
    <dbReference type="NCBI Taxonomy" id="2650471"/>
    <lineage>
        <taxon>Bacteria</taxon>
        <taxon>Pseudomonadati</taxon>
        <taxon>Planctomycetota</taxon>
        <taxon>Planctomycetia</taxon>
        <taxon>Pirellulales</taxon>
        <taxon>Lacipirellulaceae</taxon>
        <taxon>Lacipirellula</taxon>
    </lineage>
</organism>
<dbReference type="InterPro" id="IPR030916">
    <property type="entry name" value="ELWxxDGT_rpt"/>
</dbReference>
<dbReference type="EMBL" id="AP021861">
    <property type="protein sequence ID" value="BBO35465.1"/>
    <property type="molecule type" value="Genomic_DNA"/>
</dbReference>
<dbReference type="Proteomes" id="UP000326837">
    <property type="component" value="Chromosome"/>
</dbReference>
<name>A0A5K7XGE2_9BACT</name>
<dbReference type="InterPro" id="IPR018247">
    <property type="entry name" value="EF_Hand_1_Ca_BS"/>
</dbReference>
<dbReference type="GO" id="GO:0004553">
    <property type="term" value="F:hydrolase activity, hydrolyzing O-glycosyl compounds"/>
    <property type="evidence" value="ECO:0007669"/>
    <property type="project" value="InterPro"/>
</dbReference>
<dbReference type="InterPro" id="IPR036439">
    <property type="entry name" value="Dockerin_dom_sf"/>
</dbReference>
<dbReference type="InterPro" id="IPR002105">
    <property type="entry name" value="Dockerin_1_rpt"/>
</dbReference>
<evidence type="ECO:0000313" key="2">
    <source>
        <dbReference type="Proteomes" id="UP000326837"/>
    </source>
</evidence>
<keyword evidence="2" id="KW-1185">Reference proteome</keyword>
<dbReference type="SUPFAM" id="SSF63446">
    <property type="entry name" value="Type I dockerin domain"/>
    <property type="match status" value="1"/>
</dbReference>
<gene>
    <name evidence="1" type="ORF">PLANPX_5077</name>
</gene>
<evidence type="ECO:0000313" key="1">
    <source>
        <dbReference type="EMBL" id="BBO35465.1"/>
    </source>
</evidence>
<dbReference type="AlphaFoldDB" id="A0A5K7XGE2"/>